<protein>
    <recommendedName>
        <fullName evidence="1">PiggyBac transposable element-derived protein domain-containing protein</fullName>
    </recommendedName>
</protein>
<reference evidence="2" key="1">
    <citation type="journal article" date="2023" name="G3 (Bethesda)">
        <title>A reference genome for the long-term kleptoplast-retaining sea slug Elysia crispata morphotype clarki.</title>
        <authorList>
            <person name="Eastman K.E."/>
            <person name="Pendleton A.L."/>
            <person name="Shaikh M.A."/>
            <person name="Suttiyut T."/>
            <person name="Ogas R."/>
            <person name="Tomko P."/>
            <person name="Gavelis G."/>
            <person name="Widhalm J.R."/>
            <person name="Wisecaver J.H."/>
        </authorList>
    </citation>
    <scope>NUCLEOTIDE SEQUENCE</scope>
    <source>
        <strain evidence="2">ECLA1</strain>
    </source>
</reference>
<sequence>MLFAPTFSLPQPSSSTSLSRFFFSTKGTFFKLFFFTMELVQQLCNFTNEYTEATKQLRSFLAKNWNKLTPDEFYVFIGLLMYFSIVKLPRLELYWST</sequence>
<feature type="domain" description="PiggyBac transposable element-derived protein" evidence="1">
    <location>
        <begin position="29"/>
        <end position="97"/>
    </location>
</feature>
<proteinExistence type="predicted"/>
<dbReference type="EMBL" id="JAWDGP010002437">
    <property type="protein sequence ID" value="KAK3783125.1"/>
    <property type="molecule type" value="Genomic_DNA"/>
</dbReference>
<organism evidence="2 3">
    <name type="scientific">Elysia crispata</name>
    <name type="common">lettuce slug</name>
    <dbReference type="NCBI Taxonomy" id="231223"/>
    <lineage>
        <taxon>Eukaryota</taxon>
        <taxon>Metazoa</taxon>
        <taxon>Spiralia</taxon>
        <taxon>Lophotrochozoa</taxon>
        <taxon>Mollusca</taxon>
        <taxon>Gastropoda</taxon>
        <taxon>Heterobranchia</taxon>
        <taxon>Euthyneura</taxon>
        <taxon>Panpulmonata</taxon>
        <taxon>Sacoglossa</taxon>
        <taxon>Placobranchoidea</taxon>
        <taxon>Plakobranchidae</taxon>
        <taxon>Elysia</taxon>
    </lineage>
</organism>
<evidence type="ECO:0000313" key="2">
    <source>
        <dbReference type="EMBL" id="KAK3783125.1"/>
    </source>
</evidence>
<dbReference type="Proteomes" id="UP001283361">
    <property type="component" value="Unassembled WGS sequence"/>
</dbReference>
<evidence type="ECO:0000259" key="1">
    <source>
        <dbReference type="Pfam" id="PF13843"/>
    </source>
</evidence>
<accession>A0AAE1A8A3</accession>
<dbReference type="InterPro" id="IPR029526">
    <property type="entry name" value="PGBD"/>
</dbReference>
<dbReference type="AlphaFoldDB" id="A0AAE1A8A3"/>
<dbReference type="Pfam" id="PF13843">
    <property type="entry name" value="DDE_Tnp_1_7"/>
    <property type="match status" value="1"/>
</dbReference>
<name>A0AAE1A8A3_9GAST</name>
<evidence type="ECO:0000313" key="3">
    <source>
        <dbReference type="Proteomes" id="UP001283361"/>
    </source>
</evidence>
<keyword evidence="3" id="KW-1185">Reference proteome</keyword>
<gene>
    <name evidence="2" type="ORF">RRG08_061065</name>
</gene>
<comment type="caution">
    <text evidence="2">The sequence shown here is derived from an EMBL/GenBank/DDBJ whole genome shotgun (WGS) entry which is preliminary data.</text>
</comment>